<dbReference type="Proteomes" id="UP001549320">
    <property type="component" value="Unassembled WGS sequence"/>
</dbReference>
<evidence type="ECO:0000313" key="3">
    <source>
        <dbReference type="Proteomes" id="UP001549320"/>
    </source>
</evidence>
<dbReference type="EMBL" id="JBEPSH010000012">
    <property type="protein sequence ID" value="MET4579861.1"/>
    <property type="molecule type" value="Genomic_DNA"/>
</dbReference>
<reference evidence="2 3" key="1">
    <citation type="submission" date="2024-06" db="EMBL/GenBank/DDBJ databases">
        <title>Sorghum-associated microbial communities from plants grown in Nebraska, USA.</title>
        <authorList>
            <person name="Schachtman D."/>
        </authorList>
    </citation>
    <scope>NUCLEOTIDE SEQUENCE [LARGE SCALE GENOMIC DNA]</scope>
    <source>
        <strain evidence="2 3">2709</strain>
    </source>
</reference>
<keyword evidence="1" id="KW-1133">Transmembrane helix</keyword>
<evidence type="ECO:0000313" key="2">
    <source>
        <dbReference type="EMBL" id="MET4579861.1"/>
    </source>
</evidence>
<feature type="transmembrane region" description="Helical" evidence="1">
    <location>
        <begin position="21"/>
        <end position="42"/>
    </location>
</feature>
<feature type="transmembrane region" description="Helical" evidence="1">
    <location>
        <begin position="100"/>
        <end position="120"/>
    </location>
</feature>
<organism evidence="2 3">
    <name type="scientific">Ottowia thiooxydans</name>
    <dbReference type="NCBI Taxonomy" id="219182"/>
    <lineage>
        <taxon>Bacteria</taxon>
        <taxon>Pseudomonadati</taxon>
        <taxon>Pseudomonadota</taxon>
        <taxon>Betaproteobacteria</taxon>
        <taxon>Burkholderiales</taxon>
        <taxon>Comamonadaceae</taxon>
        <taxon>Ottowia</taxon>
    </lineage>
</organism>
<dbReference type="RefSeq" id="WP_354448356.1">
    <property type="nucleotide sequence ID" value="NZ_JBEPSH010000012.1"/>
</dbReference>
<feature type="transmembrane region" description="Helical" evidence="1">
    <location>
        <begin position="148"/>
        <end position="166"/>
    </location>
</feature>
<comment type="caution">
    <text evidence="2">The sequence shown here is derived from an EMBL/GenBank/DDBJ whole genome shotgun (WGS) entry which is preliminary data.</text>
</comment>
<proteinExistence type="predicted"/>
<feature type="transmembrane region" description="Helical" evidence="1">
    <location>
        <begin position="48"/>
        <end position="66"/>
    </location>
</feature>
<accession>A0ABV2QFQ4</accession>
<keyword evidence="3" id="KW-1185">Reference proteome</keyword>
<feature type="transmembrane region" description="Helical" evidence="1">
    <location>
        <begin position="71"/>
        <end position="88"/>
    </location>
</feature>
<sequence>MSLSSEIPASAPKARAKRASALGFGTALGIVYGLWCIGVLWFQPRSPLAILSFLAPCVFFACAWAWRQHRLLGAALTAILPTSIYFIYQHNADRAELFYVAEYFTVYVTLCLWFAVSLRSQPLITGVARRVHPLTPTMEIYTRKLTRAWAVYFLVMALLSVTIYALAGLKAWGFFTLAVSPASLLGFFVIEHVLRYRWHPEFERATIAQAIRSWKDTASQDHEH</sequence>
<feature type="transmembrane region" description="Helical" evidence="1">
    <location>
        <begin position="172"/>
        <end position="194"/>
    </location>
</feature>
<name>A0ABV2QFQ4_9BURK</name>
<keyword evidence="1" id="KW-0472">Membrane</keyword>
<gene>
    <name evidence="2" type="ORF">ABIE13_004998</name>
</gene>
<evidence type="ECO:0000256" key="1">
    <source>
        <dbReference type="SAM" id="Phobius"/>
    </source>
</evidence>
<keyword evidence="1" id="KW-0812">Transmembrane</keyword>
<protein>
    <submittedName>
        <fullName evidence="2">Membrane protein</fullName>
    </submittedName>
</protein>